<feature type="domain" description="LysM" evidence="1">
    <location>
        <begin position="196"/>
        <end position="240"/>
    </location>
</feature>
<keyword evidence="3" id="KW-1185">Reference proteome</keyword>
<evidence type="ECO:0000313" key="3">
    <source>
        <dbReference type="Proteomes" id="UP000621436"/>
    </source>
</evidence>
<dbReference type="SUPFAM" id="SSF51261">
    <property type="entry name" value="Duplicated hybrid motif"/>
    <property type="match status" value="1"/>
</dbReference>
<evidence type="ECO:0000259" key="1">
    <source>
        <dbReference type="PROSITE" id="PS51782"/>
    </source>
</evidence>
<dbReference type="AlphaFoldDB" id="A0A931ASP3"/>
<proteinExistence type="predicted"/>
<comment type="caution">
    <text evidence="2">The sequence shown here is derived from an EMBL/GenBank/DDBJ whole genome shotgun (WGS) entry which is preliminary data.</text>
</comment>
<protein>
    <submittedName>
        <fullName evidence="2">M23 family metallopeptidase</fullName>
    </submittedName>
</protein>
<dbReference type="Gene3D" id="2.70.70.10">
    <property type="entry name" value="Glucose Permease (Domain IIA)"/>
    <property type="match status" value="1"/>
</dbReference>
<dbReference type="InterPro" id="IPR016047">
    <property type="entry name" value="M23ase_b-sheet_dom"/>
</dbReference>
<dbReference type="GO" id="GO:0004222">
    <property type="term" value="F:metalloendopeptidase activity"/>
    <property type="evidence" value="ECO:0007669"/>
    <property type="project" value="TreeGrafter"/>
</dbReference>
<dbReference type="InterPro" id="IPR011055">
    <property type="entry name" value="Dup_hybrid_motif"/>
</dbReference>
<dbReference type="CDD" id="cd12797">
    <property type="entry name" value="M23_peptidase"/>
    <property type="match status" value="1"/>
</dbReference>
<dbReference type="EMBL" id="JADPIE010000001">
    <property type="protein sequence ID" value="MBF8435909.1"/>
    <property type="molecule type" value="Genomic_DNA"/>
</dbReference>
<dbReference type="CDD" id="cd00118">
    <property type="entry name" value="LysM"/>
    <property type="match status" value="2"/>
</dbReference>
<evidence type="ECO:0000313" key="2">
    <source>
        <dbReference type="EMBL" id="MBF8435909.1"/>
    </source>
</evidence>
<feature type="domain" description="LysM" evidence="1">
    <location>
        <begin position="146"/>
        <end position="190"/>
    </location>
</feature>
<name>A0A931ASP3_9FIRM</name>
<accession>A0A931ASP3</accession>
<gene>
    <name evidence="2" type="ORF">I0Q91_02350</name>
</gene>
<dbReference type="Pfam" id="PF01476">
    <property type="entry name" value="LysM"/>
    <property type="match status" value="2"/>
</dbReference>
<sequence>MSKKQLALVCLIFVFLLGIQSSPIINEIGAQIQEDSELIYEDTASPLSLLNFNFLNSSDQVKNDIDYISSNAFPVNSYNNRTDFVIGEKELSWQKEDSDRNINLADEATEKFDRQLEERLEEITGVGFIQAVNKDYSNYNLLSDIKTHVVKPGESLWTIASKHNINIDTLIGANDINDMNQIMPGDELTILPVRGIMYRIGPGDSFKDLVSKYNLDKEEVKQANNIRNPENISQGKNIILPGAEPEFGYQDRLNQMFVRPVEGRISSPFGPRWGSHHDGKDYAVPIGTPVKAAGGGRVVYVGWSSGYGNTVILQHQEGMRTLYAHLNSFNVSSGQRVNRGQVIARSGNTGRSTGPHLHFEVRVNGRPVDPAGYLR</sequence>
<dbReference type="PANTHER" id="PTHR21666:SF270">
    <property type="entry name" value="MUREIN HYDROLASE ACTIVATOR ENVC"/>
    <property type="match status" value="1"/>
</dbReference>
<dbReference type="Pfam" id="PF01551">
    <property type="entry name" value="Peptidase_M23"/>
    <property type="match status" value="1"/>
</dbReference>
<organism evidence="2 3">
    <name type="scientific">Halonatronomonas betaini</name>
    <dbReference type="NCBI Taxonomy" id="2778430"/>
    <lineage>
        <taxon>Bacteria</taxon>
        <taxon>Bacillati</taxon>
        <taxon>Bacillota</taxon>
        <taxon>Clostridia</taxon>
        <taxon>Halanaerobiales</taxon>
        <taxon>Halarsenatibacteraceae</taxon>
        <taxon>Halonatronomonas</taxon>
    </lineage>
</organism>
<dbReference type="Gene3D" id="3.10.350.10">
    <property type="entry name" value="LysM domain"/>
    <property type="match status" value="2"/>
</dbReference>
<dbReference type="InterPro" id="IPR018392">
    <property type="entry name" value="LysM"/>
</dbReference>
<dbReference type="InterPro" id="IPR036779">
    <property type="entry name" value="LysM_dom_sf"/>
</dbReference>
<dbReference type="SMART" id="SM00257">
    <property type="entry name" value="LysM"/>
    <property type="match status" value="2"/>
</dbReference>
<dbReference type="InterPro" id="IPR050570">
    <property type="entry name" value="Cell_wall_metabolism_enzyme"/>
</dbReference>
<reference evidence="2" key="1">
    <citation type="submission" date="2020-11" db="EMBL/GenBank/DDBJ databases">
        <title>Halonatronomonas betainensis gen. nov., sp. nov. a novel haloalkaliphilic representative of the family Halanaerobiacae capable of betaine degradation.</title>
        <authorList>
            <person name="Boltyanskaya Y."/>
            <person name="Kevbrin V."/>
            <person name="Detkova E."/>
            <person name="Grouzdev D.S."/>
            <person name="Koziaeva V."/>
            <person name="Zhilina T."/>
        </authorList>
    </citation>
    <scope>NUCLEOTIDE SEQUENCE</scope>
    <source>
        <strain evidence="2">Z-7014</strain>
    </source>
</reference>
<dbReference type="RefSeq" id="WP_270452615.1">
    <property type="nucleotide sequence ID" value="NZ_JADPIE010000001.1"/>
</dbReference>
<dbReference type="PANTHER" id="PTHR21666">
    <property type="entry name" value="PEPTIDASE-RELATED"/>
    <property type="match status" value="1"/>
</dbReference>
<dbReference type="Proteomes" id="UP000621436">
    <property type="component" value="Unassembled WGS sequence"/>
</dbReference>
<dbReference type="PROSITE" id="PS51782">
    <property type="entry name" value="LYSM"/>
    <property type="match status" value="2"/>
</dbReference>